<accession>A0A9Q0XMY6</accession>
<dbReference type="InterPro" id="IPR018200">
    <property type="entry name" value="USP_CS"/>
</dbReference>
<evidence type="ECO:0000313" key="2">
    <source>
        <dbReference type="EMBL" id="KAJ7320486.1"/>
    </source>
</evidence>
<dbReference type="GO" id="GO:0004843">
    <property type="term" value="F:cysteine-type deubiquitinase activity"/>
    <property type="evidence" value="ECO:0007669"/>
    <property type="project" value="InterPro"/>
</dbReference>
<dbReference type="InterPro" id="IPR050164">
    <property type="entry name" value="Peptidase_C19"/>
</dbReference>
<dbReference type="InterPro" id="IPR038765">
    <property type="entry name" value="Papain-like_cys_pep_sf"/>
</dbReference>
<dbReference type="PROSITE" id="PS50235">
    <property type="entry name" value="USP_3"/>
    <property type="match status" value="1"/>
</dbReference>
<comment type="caution">
    <text evidence="2">The sequence shown here is derived from an EMBL/GenBank/DDBJ whole genome shotgun (WGS) entry which is preliminary data.</text>
</comment>
<dbReference type="Pfam" id="PF00443">
    <property type="entry name" value="UCH"/>
    <property type="match status" value="1"/>
</dbReference>
<sequence>MKDLPANSNCEKTTDHFTCKTENRDSWGKRASEATPSVMDLLNYYLAPEVLKGDNEYYCERCASLQNTEKTMQIVEEPEYLILTLLRFSYDPKCHIRRKILDDVSLPLVLELPVRRTVPSNTVSGMWSMGVEFSDTGENLVKKLKPCGAEEENCPQLVPYVLSSVVVHSGISSESGHYYSYARNVASSGPSLGSLEQGQSLSLAYPQNSLMAGEAPVVAVEKEPGRVRFQKSGFYLMIAE</sequence>
<dbReference type="Proteomes" id="UP001142489">
    <property type="component" value="Unassembled WGS sequence"/>
</dbReference>
<dbReference type="OrthoDB" id="2420415at2759"/>
<dbReference type="PANTHER" id="PTHR24006:SF710">
    <property type="entry name" value="UBIQUITIN CARBOXYL-TERMINAL HYDROLASE 38"/>
    <property type="match status" value="1"/>
</dbReference>
<dbReference type="GO" id="GO:0016579">
    <property type="term" value="P:protein deubiquitination"/>
    <property type="evidence" value="ECO:0007669"/>
    <property type="project" value="InterPro"/>
</dbReference>
<dbReference type="GO" id="GO:0005634">
    <property type="term" value="C:nucleus"/>
    <property type="evidence" value="ECO:0007669"/>
    <property type="project" value="TreeGrafter"/>
</dbReference>
<keyword evidence="3" id="KW-1185">Reference proteome</keyword>
<dbReference type="InterPro" id="IPR028889">
    <property type="entry name" value="USP"/>
</dbReference>
<gene>
    <name evidence="2" type="ORF">JRQ81_019997</name>
</gene>
<dbReference type="SUPFAM" id="SSF54001">
    <property type="entry name" value="Cysteine proteinases"/>
    <property type="match status" value="1"/>
</dbReference>
<organism evidence="2 3">
    <name type="scientific">Phrynocephalus forsythii</name>
    <dbReference type="NCBI Taxonomy" id="171643"/>
    <lineage>
        <taxon>Eukaryota</taxon>
        <taxon>Metazoa</taxon>
        <taxon>Chordata</taxon>
        <taxon>Craniata</taxon>
        <taxon>Vertebrata</taxon>
        <taxon>Euteleostomi</taxon>
        <taxon>Lepidosauria</taxon>
        <taxon>Squamata</taxon>
        <taxon>Bifurcata</taxon>
        <taxon>Unidentata</taxon>
        <taxon>Episquamata</taxon>
        <taxon>Toxicofera</taxon>
        <taxon>Iguania</taxon>
        <taxon>Acrodonta</taxon>
        <taxon>Agamidae</taxon>
        <taxon>Agaminae</taxon>
        <taxon>Phrynocephalus</taxon>
    </lineage>
</organism>
<reference evidence="2" key="1">
    <citation type="journal article" date="2023" name="DNA Res.">
        <title>Chromosome-level genome assembly of Phrynocephalus forsythii using third-generation DNA sequencing and Hi-C analysis.</title>
        <authorList>
            <person name="Qi Y."/>
            <person name="Zhao W."/>
            <person name="Zhao Y."/>
            <person name="Niu C."/>
            <person name="Cao S."/>
            <person name="Zhang Y."/>
        </authorList>
    </citation>
    <scope>NUCLEOTIDE SEQUENCE</scope>
    <source>
        <tissue evidence="2">Muscle</tissue>
    </source>
</reference>
<dbReference type="InterPro" id="IPR001394">
    <property type="entry name" value="Peptidase_C19_UCH"/>
</dbReference>
<dbReference type="Gene3D" id="3.90.70.10">
    <property type="entry name" value="Cysteine proteinases"/>
    <property type="match status" value="1"/>
</dbReference>
<name>A0A9Q0XMY6_9SAUR</name>
<proteinExistence type="predicted"/>
<dbReference type="AlphaFoldDB" id="A0A9Q0XMY6"/>
<protein>
    <recommendedName>
        <fullName evidence="1">USP domain-containing protein</fullName>
    </recommendedName>
</protein>
<dbReference type="GO" id="GO:0005829">
    <property type="term" value="C:cytosol"/>
    <property type="evidence" value="ECO:0007669"/>
    <property type="project" value="TreeGrafter"/>
</dbReference>
<dbReference type="PROSITE" id="PS00973">
    <property type="entry name" value="USP_2"/>
    <property type="match status" value="1"/>
</dbReference>
<feature type="domain" description="USP" evidence="1">
    <location>
        <begin position="1"/>
        <end position="240"/>
    </location>
</feature>
<evidence type="ECO:0000259" key="1">
    <source>
        <dbReference type="PROSITE" id="PS50235"/>
    </source>
</evidence>
<dbReference type="EMBL" id="JAPFRF010000010">
    <property type="protein sequence ID" value="KAJ7320486.1"/>
    <property type="molecule type" value="Genomic_DNA"/>
</dbReference>
<dbReference type="PANTHER" id="PTHR24006">
    <property type="entry name" value="UBIQUITIN CARBOXYL-TERMINAL HYDROLASE"/>
    <property type="match status" value="1"/>
</dbReference>
<evidence type="ECO:0000313" key="3">
    <source>
        <dbReference type="Proteomes" id="UP001142489"/>
    </source>
</evidence>